<comment type="caution">
    <text evidence="2">The sequence shown here is derived from an EMBL/GenBank/DDBJ whole genome shotgun (WGS) entry which is preliminary data.</text>
</comment>
<evidence type="ECO:0000313" key="3">
    <source>
        <dbReference type="Proteomes" id="UP000663836"/>
    </source>
</evidence>
<keyword evidence="1" id="KW-0812">Transmembrane</keyword>
<keyword evidence="1" id="KW-0472">Membrane</keyword>
<evidence type="ECO:0000313" key="2">
    <source>
        <dbReference type="EMBL" id="CAF3713807.1"/>
    </source>
</evidence>
<dbReference type="InterPro" id="IPR013320">
    <property type="entry name" value="ConA-like_dom_sf"/>
</dbReference>
<protein>
    <submittedName>
        <fullName evidence="2">Uncharacterized protein</fullName>
    </submittedName>
</protein>
<dbReference type="SUPFAM" id="SSF49899">
    <property type="entry name" value="Concanavalin A-like lectins/glucanases"/>
    <property type="match status" value="2"/>
</dbReference>
<organism evidence="2 3">
    <name type="scientific">Rotaria sordida</name>
    <dbReference type="NCBI Taxonomy" id="392033"/>
    <lineage>
        <taxon>Eukaryota</taxon>
        <taxon>Metazoa</taxon>
        <taxon>Spiralia</taxon>
        <taxon>Gnathifera</taxon>
        <taxon>Rotifera</taxon>
        <taxon>Eurotatoria</taxon>
        <taxon>Bdelloidea</taxon>
        <taxon>Philodinida</taxon>
        <taxon>Philodinidae</taxon>
        <taxon>Rotaria</taxon>
    </lineage>
</organism>
<reference evidence="2" key="1">
    <citation type="submission" date="2021-02" db="EMBL/GenBank/DDBJ databases">
        <authorList>
            <person name="Nowell W R."/>
        </authorList>
    </citation>
    <scope>NUCLEOTIDE SEQUENCE</scope>
</reference>
<evidence type="ECO:0000256" key="1">
    <source>
        <dbReference type="SAM" id="Phobius"/>
    </source>
</evidence>
<dbReference type="Proteomes" id="UP000663836">
    <property type="component" value="Unassembled WGS sequence"/>
</dbReference>
<proteinExistence type="predicted"/>
<dbReference type="Pfam" id="PF13385">
    <property type="entry name" value="Laminin_G_3"/>
    <property type="match status" value="2"/>
</dbReference>
<dbReference type="EMBL" id="CAJOBD010000742">
    <property type="protein sequence ID" value="CAF3713807.1"/>
    <property type="molecule type" value="Genomic_DNA"/>
</dbReference>
<feature type="transmembrane region" description="Helical" evidence="1">
    <location>
        <begin position="50"/>
        <end position="74"/>
    </location>
</feature>
<name>A0A818VMW8_9BILA</name>
<dbReference type="Gene3D" id="2.60.120.200">
    <property type="match status" value="2"/>
</dbReference>
<dbReference type="AlphaFoldDB" id="A0A818VMW8"/>
<gene>
    <name evidence="2" type="ORF">JBS370_LOCUS10334</name>
</gene>
<keyword evidence="1" id="KW-1133">Transmembrane helix</keyword>
<accession>A0A818VMW8</accession>
<sequence length="564" mass="61118">MMFVKKEPQSSVQAVTNTDPIPRTTAHRFMTEYLSLKLCWGITCYPCSKLCIGLLILLALLILAIIATFLILFLGKNKEATTTPISTAINLTTKITSTTTTTVLTKTIPTKSTTITTTSTIASTTTTMITCGTSCLNQSWIDSSGGLAFWPFDGSYIDIVSGYNGIPSPNPPTFVTGYLGEAASFDASTEQSMYTSFISLNNASFTVEAWIKPTGYPNPRDHSIVGLCPSKITSRCLHINIRNRKLYFGFYYDDLQGVTTILLNEWIHVVFTFDLTTKIQTIYLNGFPNAQRIAANSLQVDLGNFTIGVNEGVDFPYSYFQGYIDQLSISRRTKSSCEILEIATLSGHFKFDTPSPFIDLGPNSVATTSSSTSIITGHKNQAISFSGSSTSYFQTWGFTSFGISNKEFSLAFWIQPQILSGTIVHLSTSSLGTGSQCFSLLGFDSNGAIIAQVLTDNNNVVTATGPILPVSSLWIAVVQTWSSTNGLRLYVNNTLVSSVEASTFLGSETTPNYLTLGNCLNGCDGTCSSGSIGTPGPFTGAIDDWRIYNRELTSDDVCALHFAI</sequence>